<dbReference type="GO" id="GO:0005737">
    <property type="term" value="C:cytoplasm"/>
    <property type="evidence" value="ECO:0007669"/>
    <property type="project" value="TreeGrafter"/>
</dbReference>
<accession>A0A2U1J0S5</accession>
<feature type="compositionally biased region" description="Polar residues" evidence="1">
    <location>
        <begin position="579"/>
        <end position="589"/>
    </location>
</feature>
<dbReference type="Proteomes" id="UP000245591">
    <property type="component" value="Unassembled WGS sequence"/>
</dbReference>
<feature type="region of interest" description="Disordered" evidence="1">
    <location>
        <begin position="554"/>
        <end position="590"/>
    </location>
</feature>
<dbReference type="InterPro" id="IPR007557">
    <property type="entry name" value="PSP1_C"/>
</dbReference>
<dbReference type="AlphaFoldDB" id="A0A2U1J0S5"/>
<feature type="compositionally biased region" description="Polar residues" evidence="1">
    <location>
        <begin position="22"/>
        <end position="31"/>
    </location>
</feature>
<reference evidence="3 4" key="1">
    <citation type="journal article" date="2018" name="MBio">
        <title>Comparative Genomics Reveals the Core Gene Toolbox for the Fungus-Insect Symbiosis.</title>
        <authorList>
            <person name="Wang Y."/>
            <person name="Stata M."/>
            <person name="Wang W."/>
            <person name="Stajich J.E."/>
            <person name="White M.M."/>
            <person name="Moncalvo J.M."/>
        </authorList>
    </citation>
    <scope>NUCLEOTIDE SEQUENCE [LARGE SCALE GENOMIC DNA]</scope>
    <source>
        <strain evidence="3 4">AUS-126-30</strain>
    </source>
</reference>
<keyword evidence="4" id="KW-1185">Reference proteome</keyword>
<dbReference type="PANTHER" id="PTHR43830:SF3">
    <property type="entry name" value="PROTEIN PSP1"/>
    <property type="match status" value="1"/>
</dbReference>
<feature type="compositionally biased region" description="Polar residues" evidence="1">
    <location>
        <begin position="297"/>
        <end position="309"/>
    </location>
</feature>
<dbReference type="Pfam" id="PF04468">
    <property type="entry name" value="PSP1"/>
    <property type="match status" value="1"/>
</dbReference>
<feature type="compositionally biased region" description="Basic and acidic residues" evidence="1">
    <location>
        <begin position="38"/>
        <end position="50"/>
    </location>
</feature>
<gene>
    <name evidence="3" type="ORF">BB558_005345</name>
</gene>
<evidence type="ECO:0000313" key="4">
    <source>
        <dbReference type="Proteomes" id="UP000245591"/>
    </source>
</evidence>
<feature type="region of interest" description="Disordered" evidence="1">
    <location>
        <begin position="459"/>
        <end position="487"/>
    </location>
</feature>
<feature type="compositionally biased region" description="Polar residues" evidence="1">
    <location>
        <begin position="700"/>
        <end position="750"/>
    </location>
</feature>
<organism evidence="3 4">
    <name type="scientific">Smittium angustum</name>
    <dbReference type="NCBI Taxonomy" id="133377"/>
    <lineage>
        <taxon>Eukaryota</taxon>
        <taxon>Fungi</taxon>
        <taxon>Fungi incertae sedis</taxon>
        <taxon>Zoopagomycota</taxon>
        <taxon>Kickxellomycotina</taxon>
        <taxon>Harpellomycetes</taxon>
        <taxon>Harpellales</taxon>
        <taxon>Legeriomycetaceae</taxon>
        <taxon>Smittium</taxon>
    </lineage>
</organism>
<dbReference type="NCBIfam" id="NF041131">
    <property type="entry name" value="RicT_YaaT_fam"/>
    <property type="match status" value="1"/>
</dbReference>
<evidence type="ECO:0000313" key="3">
    <source>
        <dbReference type="EMBL" id="PVZ98637.1"/>
    </source>
</evidence>
<evidence type="ECO:0000259" key="2">
    <source>
        <dbReference type="PROSITE" id="PS51411"/>
    </source>
</evidence>
<feature type="region of interest" description="Disordered" evidence="1">
    <location>
        <begin position="297"/>
        <end position="369"/>
    </location>
</feature>
<dbReference type="PANTHER" id="PTHR43830">
    <property type="entry name" value="PROTEIN PSP1"/>
    <property type="match status" value="1"/>
</dbReference>
<sequence length="848" mass="93958">MLTFAQSLEKGQNIKPPISKMKQPQTTTDPNPSLPDKNTPESDSKLNPLDKKSLLDVANTAFDPSITNDSPWNSFAPKKNSIDITNSNLDKNPSSIWGMDSITDDIRKISIDSSIPNNPININQQNPKNSTFSNLGSFNIGNNILNIGGMVSGNGLPESSSLYKSEPWPSFSRSIEADTFLSKEQKNILYNIGSASKIDIQSFNGLSAEFVDSVLMGAMDTGNNEHSTTISGMGNKSSSFMLPHTHRRNSLNSNPIHAARHSSFDLAELEPTNTTTSPNTSDILFNQNTLSDLSFPTTDINTTNNTSAQVNLNSNPTTNDNTNTSNNVISDTTNNSTNTKNISTSSNNPNQPQMPNSVLDHQQPTNPPVPHMAYSDQIRYRNAVNAIQYYETYFNKPNASSNQLNMSSNLSSNYNLFGKQTYPGGNESFNNGNLWSPFQLQAQNQNFYQFQPQGQNFLHSSSQSQGLLSTPAPLNSNTQNNSASTNFNNDISFSFPLNRNNSYVHQNGPFPSIQAQQNPSLGVGLHQSNVNLLHPQFQNFPPSAAPTQGNLKMPINNQSSNLNLNTNLSQGQNQTQNQMSSYQQPQHMTSNSNNNNNVSYSVSDMGRGVPLNSLPNETRVFVVQFKGKRRDLFFYPKNDSTDNSSNNYNAVISGLQTGVCVIVEADRGQDLGLIVEECKSKDQIINFVSSRLTDEENKSNEQTLTSSKPSNQNITSKVTDNQLTSSSQGGDSMQKNSSTQSGVSETQNQNLTSAKDISIKRIFRLSDSSDMDLMVSKAQDEQRALLVCQSKVRQLKLPMEVVDAEFQWDRHKLTFFFIADHRIDFRELVRELFKTYKARIWMCAVDQK</sequence>
<feature type="compositionally biased region" description="Low complexity" evidence="1">
    <location>
        <begin position="556"/>
        <end position="578"/>
    </location>
</feature>
<feature type="region of interest" description="Disordered" evidence="1">
    <location>
        <begin position="1"/>
        <end position="50"/>
    </location>
</feature>
<name>A0A2U1J0S5_SMIAN</name>
<feature type="domain" description="PSP1 C-terminal" evidence="2">
    <location>
        <begin position="760"/>
        <end position="845"/>
    </location>
</feature>
<feature type="compositionally biased region" description="Low complexity" evidence="1">
    <location>
        <begin position="460"/>
        <end position="487"/>
    </location>
</feature>
<dbReference type="EMBL" id="MBFU01000526">
    <property type="protein sequence ID" value="PVZ98637.1"/>
    <property type="molecule type" value="Genomic_DNA"/>
</dbReference>
<comment type="caution">
    <text evidence="3">The sequence shown here is derived from an EMBL/GenBank/DDBJ whole genome shotgun (WGS) entry which is preliminary data.</text>
</comment>
<evidence type="ECO:0000256" key="1">
    <source>
        <dbReference type="SAM" id="MobiDB-lite"/>
    </source>
</evidence>
<feature type="region of interest" description="Disordered" evidence="1">
    <location>
        <begin position="695"/>
        <end position="750"/>
    </location>
</feature>
<feature type="compositionally biased region" description="Polar residues" evidence="1">
    <location>
        <begin position="1"/>
        <end position="10"/>
    </location>
</feature>
<feature type="compositionally biased region" description="Low complexity" evidence="1">
    <location>
        <begin position="310"/>
        <end position="357"/>
    </location>
</feature>
<proteinExistence type="predicted"/>
<protein>
    <recommendedName>
        <fullName evidence="2">PSP1 C-terminal domain-containing protein</fullName>
    </recommendedName>
</protein>
<dbReference type="InterPro" id="IPR047767">
    <property type="entry name" value="PSP1-like"/>
</dbReference>
<dbReference type="PROSITE" id="PS51411">
    <property type="entry name" value="PSP1_C"/>
    <property type="match status" value="1"/>
</dbReference>